<dbReference type="SMART" id="SM00131">
    <property type="entry name" value="KU"/>
    <property type="match status" value="1"/>
</dbReference>
<dbReference type="PRINTS" id="PR00759">
    <property type="entry name" value="BASICPTASE"/>
</dbReference>
<keyword evidence="9" id="KW-1185">Reference proteome</keyword>
<dbReference type="InParanoid" id="A0A803TQK6"/>
<dbReference type="SUPFAM" id="SSF57362">
    <property type="entry name" value="BPTI-like"/>
    <property type="match status" value="1"/>
</dbReference>
<evidence type="ECO:0000256" key="3">
    <source>
        <dbReference type="ARBA" id="ARBA00022690"/>
    </source>
</evidence>
<dbReference type="GO" id="GO:0005576">
    <property type="term" value="C:extracellular region"/>
    <property type="evidence" value="ECO:0007669"/>
    <property type="project" value="UniProtKB-SubCell"/>
</dbReference>
<dbReference type="GeneTree" id="ENSGT01030000237679"/>
<evidence type="ECO:0000256" key="1">
    <source>
        <dbReference type="ARBA" id="ARBA00004613"/>
    </source>
</evidence>
<dbReference type="CDD" id="cd00109">
    <property type="entry name" value="Kunitz-type"/>
    <property type="match status" value="1"/>
</dbReference>
<feature type="domain" description="BPTI/Kunitz inhibitor" evidence="7">
    <location>
        <begin position="25"/>
        <end position="72"/>
    </location>
</feature>
<accession>A0A803TQK6</accession>
<dbReference type="PANTHER" id="PTHR10083:SF376">
    <property type="entry name" value="SERINE PEPTIDASE INHIBITOR, KUNITZ TYPE, 3"/>
    <property type="match status" value="1"/>
</dbReference>
<evidence type="ECO:0000256" key="4">
    <source>
        <dbReference type="ARBA" id="ARBA00022729"/>
    </source>
</evidence>
<dbReference type="PANTHER" id="PTHR10083">
    <property type="entry name" value="KUNITZ-TYPE PROTEASE INHIBITOR-RELATED"/>
    <property type="match status" value="1"/>
</dbReference>
<protein>
    <recommendedName>
        <fullName evidence="7">BPTI/Kunitz inhibitor domain-containing protein</fullName>
    </recommendedName>
</protein>
<name>A0A803TQK6_ANOCA</name>
<reference evidence="8" key="3">
    <citation type="submission" date="2025-09" db="UniProtKB">
        <authorList>
            <consortium name="Ensembl"/>
        </authorList>
    </citation>
    <scope>IDENTIFICATION</scope>
</reference>
<evidence type="ECO:0000256" key="2">
    <source>
        <dbReference type="ARBA" id="ARBA00022525"/>
    </source>
</evidence>
<dbReference type="Gene3D" id="4.10.410.10">
    <property type="entry name" value="Pancreatic trypsin inhibitor Kunitz domain"/>
    <property type="match status" value="1"/>
</dbReference>
<evidence type="ECO:0000256" key="5">
    <source>
        <dbReference type="ARBA" id="ARBA00022900"/>
    </source>
</evidence>
<keyword evidence="2" id="KW-0964">Secreted</keyword>
<keyword evidence="4" id="KW-0732">Signal</keyword>
<dbReference type="Proteomes" id="UP000001646">
    <property type="component" value="Unplaced"/>
</dbReference>
<dbReference type="InterPro" id="IPR036880">
    <property type="entry name" value="Kunitz_BPTI_sf"/>
</dbReference>
<keyword evidence="5" id="KW-0722">Serine protease inhibitor</keyword>
<evidence type="ECO:0000256" key="6">
    <source>
        <dbReference type="ARBA" id="ARBA00023157"/>
    </source>
</evidence>
<evidence type="ECO:0000313" key="9">
    <source>
        <dbReference type="Proteomes" id="UP000001646"/>
    </source>
</evidence>
<keyword evidence="3" id="KW-0646">Protease inhibitor</keyword>
<reference evidence="8" key="1">
    <citation type="submission" date="2009-12" db="EMBL/GenBank/DDBJ databases">
        <title>The Genome Sequence of Anolis carolinensis (Green Anole Lizard).</title>
        <authorList>
            <consortium name="The Genome Sequencing Platform"/>
            <person name="Di Palma F."/>
            <person name="Alfoldi J."/>
            <person name="Heiman D."/>
            <person name="Young S."/>
            <person name="Grabherr M."/>
            <person name="Johnson J."/>
            <person name="Lander E.S."/>
            <person name="Lindblad-Toh K."/>
        </authorList>
    </citation>
    <scope>NUCLEOTIDE SEQUENCE [LARGE SCALE GENOMIC DNA]</scope>
    <source>
        <strain evidence="8">JBL SC #1</strain>
    </source>
</reference>
<dbReference type="Pfam" id="PF00014">
    <property type="entry name" value="Kunitz_BPTI"/>
    <property type="match status" value="1"/>
</dbReference>
<dbReference type="PROSITE" id="PS50279">
    <property type="entry name" value="BPTI_KUNITZ_2"/>
    <property type="match status" value="1"/>
</dbReference>
<evidence type="ECO:0000259" key="7">
    <source>
        <dbReference type="PROSITE" id="PS50279"/>
    </source>
</evidence>
<reference evidence="8" key="2">
    <citation type="submission" date="2025-08" db="UniProtKB">
        <authorList>
            <consortium name="Ensembl"/>
        </authorList>
    </citation>
    <scope>IDENTIFICATION</scope>
</reference>
<dbReference type="GO" id="GO:0004867">
    <property type="term" value="F:serine-type endopeptidase inhibitor activity"/>
    <property type="evidence" value="ECO:0007669"/>
    <property type="project" value="UniProtKB-KW"/>
</dbReference>
<sequence>MLQFATLIRNPLLGGVSSENLPSICKLPPEQGKWSCSEKISRYYYNQKSKHCEQFIYSGCGGNANNFSSSQESGRGTIMVFRSPR</sequence>
<evidence type="ECO:0000313" key="8">
    <source>
        <dbReference type="Ensembl" id="ENSACAP00000037496.1"/>
    </source>
</evidence>
<comment type="subcellular location">
    <subcellularLocation>
        <location evidence="1">Secreted</location>
    </subcellularLocation>
</comment>
<keyword evidence="6" id="KW-1015">Disulfide bond</keyword>
<dbReference type="Ensembl" id="ENSACAT00000046114.1">
    <property type="protein sequence ID" value="ENSACAP00000037496.1"/>
    <property type="gene ID" value="ENSACAG00000043490.1"/>
</dbReference>
<dbReference type="AlphaFoldDB" id="A0A803TQK6"/>
<proteinExistence type="predicted"/>
<dbReference type="InterPro" id="IPR050098">
    <property type="entry name" value="TFPI/VKTCI-like"/>
</dbReference>
<organism evidence="8 9">
    <name type="scientific">Anolis carolinensis</name>
    <name type="common">Green anole</name>
    <name type="synonym">American chameleon</name>
    <dbReference type="NCBI Taxonomy" id="28377"/>
    <lineage>
        <taxon>Eukaryota</taxon>
        <taxon>Metazoa</taxon>
        <taxon>Chordata</taxon>
        <taxon>Craniata</taxon>
        <taxon>Vertebrata</taxon>
        <taxon>Euteleostomi</taxon>
        <taxon>Lepidosauria</taxon>
        <taxon>Squamata</taxon>
        <taxon>Bifurcata</taxon>
        <taxon>Unidentata</taxon>
        <taxon>Episquamata</taxon>
        <taxon>Toxicofera</taxon>
        <taxon>Iguania</taxon>
        <taxon>Dactyloidae</taxon>
        <taxon>Anolis</taxon>
    </lineage>
</organism>
<dbReference type="InterPro" id="IPR002223">
    <property type="entry name" value="Kunitz_BPTI"/>
</dbReference>